<gene>
    <name evidence="3" type="ORF">APZ42_031823</name>
</gene>
<dbReference type="Gene3D" id="3.60.10.10">
    <property type="entry name" value="Endonuclease/exonuclease/phosphatase"/>
    <property type="match status" value="1"/>
</dbReference>
<feature type="compositionally biased region" description="Basic and acidic residues" evidence="1">
    <location>
        <begin position="68"/>
        <end position="81"/>
    </location>
</feature>
<sequence length="1053" mass="114470">MGDDNGAPSDARGSDRHCLHCNKIFQIVHSGHRCCSQECTKARQLLNRQSANTSSASASGGNKRKKDSHSPDKPDAIDMKKSKADSATTFIAELPLATINSLSKTELVSRLSFALNLLENQIVDICELELMVTRLGDDHVSDLESQVSCLKTDLESKVEEISVLKNEAVQMKVAFADGLLSLQRASPTGLAGSSFSGTSSHGPSYASVARGNSSGSVLVAKCADASAPPLNVQAVEELLDTPNSGLIPSHVRFKNNKMFVTLDNEVAVAKAAALLNNKPDFSSRFEPASKLNVSFPVVALFVNISDVNALKVELEHRNSALRGQIHSVKVIYTKPQTTEGHVKIFLKSRAVRDLILDQRRASISEPTTSCTSSLSQIILDLDIDVVLIQEPYVLPSLSPVVANIPPGFTAFHQLSDDYSYGAAILIRDSIVTAGKPVCMHISNSAACVELTTNKGPLRLSSVYLRPSIVDFSATTLTILEALSAPFSIIARTNATNGDMFRVLSEFAGKTKSISLPSEVSIDGALSADPILIAEGCARHFFPVEPPSQSTHSAVESEAFAAVLSQLDDEPPPVSDWEFETAARSLNTKSAPGIDGIAADLLLFSLPLIKPYLFVILNACISMCFFPDSWKVAIVSVIGKPNKCDYTSLNSFRPISLVSNLAKFLEKIVLGRLLWLDSVNNWISTSQHGFRANHSTETAAHTLVSFIEDAFSENKVCATAFLDIKSAFDSAWHPAIIHALAKRACPSYLIKIISSFLSNRQALSYASVDLFPCALNTLRCYIRVFLNSGAAGLCVVFTNSAAVIRILNLSLPPSISFRSGLSVALAEAIETIKELRPKYTSSEIILVERLVMLSPAATLSLMEVSNLDLLAKLGNSCHVFTAANPNSPGLALASFWAKYPSPFTTRYAPVSPKAIQKELSKYVWNMWNKEWVSLSTNLSVKAFFPDVYSANRLLKVKTSAISTQLLTGHCPLNAHQHRFGFTSSASCRCGATIESITHFLFYCPNYSSLREELYEKLLAVNLPWPPPLHIFPKSNLSWNALVKYVLSTKRFSLK</sequence>
<reference evidence="3 4" key="1">
    <citation type="submission" date="2016-03" db="EMBL/GenBank/DDBJ databases">
        <title>EvidentialGene: Evidence-directed Construction of Genes on Genomes.</title>
        <authorList>
            <person name="Gilbert D.G."/>
            <person name="Choi J.-H."/>
            <person name="Mockaitis K."/>
            <person name="Colbourne J."/>
            <person name="Pfrender M."/>
        </authorList>
    </citation>
    <scope>NUCLEOTIDE SEQUENCE [LARGE SCALE GENOMIC DNA]</scope>
    <source>
        <strain evidence="3 4">Xinb3</strain>
        <tissue evidence="3">Complete organism</tissue>
    </source>
</reference>
<dbReference type="GO" id="GO:0071897">
    <property type="term" value="P:DNA biosynthetic process"/>
    <property type="evidence" value="ECO:0007669"/>
    <property type="project" value="UniProtKB-ARBA"/>
</dbReference>
<feature type="domain" description="Reverse transcriptase" evidence="2">
    <location>
        <begin position="641"/>
        <end position="759"/>
    </location>
</feature>
<organism evidence="3 4">
    <name type="scientific">Daphnia magna</name>
    <dbReference type="NCBI Taxonomy" id="35525"/>
    <lineage>
        <taxon>Eukaryota</taxon>
        <taxon>Metazoa</taxon>
        <taxon>Ecdysozoa</taxon>
        <taxon>Arthropoda</taxon>
        <taxon>Crustacea</taxon>
        <taxon>Branchiopoda</taxon>
        <taxon>Diplostraca</taxon>
        <taxon>Cladocera</taxon>
        <taxon>Anomopoda</taxon>
        <taxon>Daphniidae</taxon>
        <taxon>Daphnia</taxon>
    </lineage>
</organism>
<evidence type="ECO:0000256" key="1">
    <source>
        <dbReference type="SAM" id="MobiDB-lite"/>
    </source>
</evidence>
<accession>A0A164MHT9</accession>
<dbReference type="InterPro" id="IPR036691">
    <property type="entry name" value="Endo/exonu/phosph_ase_sf"/>
</dbReference>
<dbReference type="PANTHER" id="PTHR19446">
    <property type="entry name" value="REVERSE TRANSCRIPTASES"/>
    <property type="match status" value="1"/>
</dbReference>
<dbReference type="Pfam" id="PF00078">
    <property type="entry name" value="RVT_1"/>
    <property type="match status" value="1"/>
</dbReference>
<dbReference type="AlphaFoldDB" id="A0A164MHT9"/>
<feature type="region of interest" description="Disordered" evidence="1">
    <location>
        <begin position="50"/>
        <end position="81"/>
    </location>
</feature>
<dbReference type="SUPFAM" id="SSF56219">
    <property type="entry name" value="DNase I-like"/>
    <property type="match status" value="1"/>
</dbReference>
<dbReference type="OrthoDB" id="411823at2759"/>
<feature type="compositionally biased region" description="Low complexity" evidence="1">
    <location>
        <begin position="50"/>
        <end position="61"/>
    </location>
</feature>
<dbReference type="InterPro" id="IPR000477">
    <property type="entry name" value="RT_dom"/>
</dbReference>
<protein>
    <recommendedName>
        <fullName evidence="2">Reverse transcriptase domain-containing protein</fullName>
    </recommendedName>
</protein>
<dbReference type="EMBL" id="LRGB01003003">
    <property type="protein sequence ID" value="KZS05072.1"/>
    <property type="molecule type" value="Genomic_DNA"/>
</dbReference>
<dbReference type="Proteomes" id="UP000076858">
    <property type="component" value="Unassembled WGS sequence"/>
</dbReference>
<evidence type="ECO:0000259" key="2">
    <source>
        <dbReference type="Pfam" id="PF00078"/>
    </source>
</evidence>
<proteinExistence type="predicted"/>
<name>A0A164MHT9_9CRUS</name>
<dbReference type="InterPro" id="IPR043502">
    <property type="entry name" value="DNA/RNA_pol_sf"/>
</dbReference>
<evidence type="ECO:0000313" key="3">
    <source>
        <dbReference type="EMBL" id="KZS05072.1"/>
    </source>
</evidence>
<comment type="caution">
    <text evidence="3">The sequence shown here is derived from an EMBL/GenBank/DDBJ whole genome shotgun (WGS) entry which is preliminary data.</text>
</comment>
<keyword evidence="4" id="KW-1185">Reference proteome</keyword>
<dbReference type="SUPFAM" id="SSF56672">
    <property type="entry name" value="DNA/RNA polymerases"/>
    <property type="match status" value="1"/>
</dbReference>
<evidence type="ECO:0000313" key="4">
    <source>
        <dbReference type="Proteomes" id="UP000076858"/>
    </source>
</evidence>